<accession>A0AAV4QCM3</accession>
<evidence type="ECO:0000313" key="1">
    <source>
        <dbReference type="EMBL" id="GIY05073.1"/>
    </source>
</evidence>
<evidence type="ECO:0000313" key="2">
    <source>
        <dbReference type="Proteomes" id="UP001054945"/>
    </source>
</evidence>
<protein>
    <submittedName>
        <fullName evidence="1">Uncharacterized protein</fullName>
    </submittedName>
</protein>
<reference evidence="1 2" key="1">
    <citation type="submission" date="2021-06" db="EMBL/GenBank/DDBJ databases">
        <title>Caerostris extrusa draft genome.</title>
        <authorList>
            <person name="Kono N."/>
            <person name="Arakawa K."/>
        </authorList>
    </citation>
    <scope>NUCLEOTIDE SEQUENCE [LARGE SCALE GENOMIC DNA]</scope>
</reference>
<organism evidence="1 2">
    <name type="scientific">Caerostris extrusa</name>
    <name type="common">Bark spider</name>
    <name type="synonym">Caerostris bankana</name>
    <dbReference type="NCBI Taxonomy" id="172846"/>
    <lineage>
        <taxon>Eukaryota</taxon>
        <taxon>Metazoa</taxon>
        <taxon>Ecdysozoa</taxon>
        <taxon>Arthropoda</taxon>
        <taxon>Chelicerata</taxon>
        <taxon>Arachnida</taxon>
        <taxon>Araneae</taxon>
        <taxon>Araneomorphae</taxon>
        <taxon>Entelegynae</taxon>
        <taxon>Araneoidea</taxon>
        <taxon>Araneidae</taxon>
        <taxon>Caerostris</taxon>
    </lineage>
</organism>
<dbReference type="EMBL" id="BPLR01005798">
    <property type="protein sequence ID" value="GIY05073.1"/>
    <property type="molecule type" value="Genomic_DNA"/>
</dbReference>
<keyword evidence="2" id="KW-1185">Reference proteome</keyword>
<gene>
    <name evidence="1" type="ORF">CEXT_390431</name>
</gene>
<dbReference type="Proteomes" id="UP001054945">
    <property type="component" value="Unassembled WGS sequence"/>
</dbReference>
<sequence>MNPEWFTGESETIREWQQSVKYAHNGLCSSSEHGSQTDQPPDILVIISINRRKEIDSYAIDIRFYTPFKLLQANLSTNPKCSKVRLENTPLFFQRAFSQQSELVSRSGIEPARWIAFRFLAFNSSQKCVKTRNHKERDLSTIYHLFLPRV</sequence>
<dbReference type="AlphaFoldDB" id="A0AAV4QCM3"/>
<name>A0AAV4QCM3_CAEEX</name>
<comment type="caution">
    <text evidence="1">The sequence shown here is derived from an EMBL/GenBank/DDBJ whole genome shotgun (WGS) entry which is preliminary data.</text>
</comment>
<proteinExistence type="predicted"/>